<dbReference type="AlphaFoldDB" id="A0A8T2AQ83"/>
<dbReference type="Proteomes" id="UP000694251">
    <property type="component" value="Chromosome 9"/>
</dbReference>
<proteinExistence type="predicted"/>
<comment type="caution">
    <text evidence="1">The sequence shown here is derived from an EMBL/GenBank/DDBJ whole genome shotgun (WGS) entry which is preliminary data.</text>
</comment>
<name>A0A8T2AQ83_ARASU</name>
<protein>
    <submittedName>
        <fullName evidence="1">Uncharacterized protein</fullName>
    </submittedName>
</protein>
<dbReference type="EMBL" id="JAEFBJ010000009">
    <property type="protein sequence ID" value="KAG7574066.1"/>
    <property type="molecule type" value="Genomic_DNA"/>
</dbReference>
<reference evidence="1 2" key="1">
    <citation type="submission" date="2020-12" db="EMBL/GenBank/DDBJ databases">
        <title>Concerted genomic and epigenomic changes stabilize Arabidopsis allopolyploids.</title>
        <authorList>
            <person name="Chen Z."/>
        </authorList>
    </citation>
    <scope>NUCLEOTIDE SEQUENCE [LARGE SCALE GENOMIC DNA]</scope>
    <source>
        <strain evidence="1">As9502</strain>
        <tissue evidence="1">Leaf</tissue>
    </source>
</reference>
<evidence type="ECO:0000313" key="1">
    <source>
        <dbReference type="EMBL" id="KAG7574066.1"/>
    </source>
</evidence>
<organism evidence="1 2">
    <name type="scientific">Arabidopsis suecica</name>
    <name type="common">Swedish thale-cress</name>
    <name type="synonym">Cardaminopsis suecica</name>
    <dbReference type="NCBI Taxonomy" id="45249"/>
    <lineage>
        <taxon>Eukaryota</taxon>
        <taxon>Viridiplantae</taxon>
        <taxon>Streptophyta</taxon>
        <taxon>Embryophyta</taxon>
        <taxon>Tracheophyta</taxon>
        <taxon>Spermatophyta</taxon>
        <taxon>Magnoliopsida</taxon>
        <taxon>eudicotyledons</taxon>
        <taxon>Gunneridae</taxon>
        <taxon>Pentapetalae</taxon>
        <taxon>rosids</taxon>
        <taxon>malvids</taxon>
        <taxon>Brassicales</taxon>
        <taxon>Brassicaceae</taxon>
        <taxon>Camelineae</taxon>
        <taxon>Arabidopsis</taxon>
    </lineage>
</organism>
<sequence length="68" mass="8316">MWTCRSRRKMEVKCKEERSGDEKLVKDRWQVSLHVGGMTKFFFFQLHQSLQFPLLNNFFCLASRTFFY</sequence>
<evidence type="ECO:0000313" key="2">
    <source>
        <dbReference type="Proteomes" id="UP000694251"/>
    </source>
</evidence>
<keyword evidence="2" id="KW-1185">Reference proteome</keyword>
<gene>
    <name evidence="1" type="ORF">ISN44_As09g022880</name>
</gene>
<accession>A0A8T2AQ83</accession>